<dbReference type="GO" id="GO:0008033">
    <property type="term" value="P:tRNA processing"/>
    <property type="evidence" value="ECO:0007669"/>
    <property type="project" value="UniProtKB-KW"/>
</dbReference>
<dbReference type="GO" id="GO:0006450">
    <property type="term" value="P:regulation of translational fidelity"/>
    <property type="evidence" value="ECO:0007669"/>
    <property type="project" value="TreeGrafter"/>
</dbReference>
<dbReference type="PANTHER" id="PTHR17490">
    <property type="entry name" value="SUA5"/>
    <property type="match status" value="1"/>
</dbReference>
<dbReference type="NCBIfam" id="TIGR00057">
    <property type="entry name" value="L-threonylcarbamoyladenylate synthase"/>
    <property type="match status" value="1"/>
</dbReference>
<dbReference type="Pfam" id="PF01300">
    <property type="entry name" value="Sua5_yciO_yrdC"/>
    <property type="match status" value="1"/>
</dbReference>
<evidence type="ECO:0000256" key="7">
    <source>
        <dbReference type="ARBA" id="ARBA00022695"/>
    </source>
</evidence>
<dbReference type="EMBL" id="CP084166">
    <property type="protein sequence ID" value="UJG41377.1"/>
    <property type="molecule type" value="Genomic_DNA"/>
</dbReference>
<proteinExistence type="inferred from homology"/>
<dbReference type="GO" id="GO:0003725">
    <property type="term" value="F:double-stranded RNA binding"/>
    <property type="evidence" value="ECO:0007669"/>
    <property type="project" value="InterPro"/>
</dbReference>
<evidence type="ECO:0000256" key="6">
    <source>
        <dbReference type="ARBA" id="ARBA00022694"/>
    </source>
</evidence>
<keyword evidence="9" id="KW-0067">ATP-binding</keyword>
<evidence type="ECO:0000256" key="1">
    <source>
        <dbReference type="ARBA" id="ARBA00004496"/>
    </source>
</evidence>
<dbReference type="Gene3D" id="3.90.870.10">
    <property type="entry name" value="DHBP synthase"/>
    <property type="match status" value="1"/>
</dbReference>
<organism evidence="13">
    <name type="scientific">Candidatus Heimdallarchaeum aukensis</name>
    <dbReference type="NCBI Taxonomy" id="2876573"/>
    <lineage>
        <taxon>Archaea</taxon>
        <taxon>Promethearchaeati</taxon>
        <taxon>Candidatus Heimdallarchaeota</taxon>
        <taxon>Candidatus Heimdallarchaeia (ex Rinke et al. 2021) (nom. nud.)</taxon>
        <taxon>Candidatus Heimdallarchaeales</taxon>
        <taxon>Candidatus Heimdallarchaeaceae</taxon>
        <taxon>Candidatus Heimdallarchaeum</taxon>
    </lineage>
</organism>
<reference evidence="13" key="1">
    <citation type="journal article" date="2022" name="Nat. Microbiol.">
        <title>Unique mobile elements and scalable gene flow at the prokaryote-eukaryote boundary revealed by circularized Asgard archaea genomes.</title>
        <authorList>
            <person name="Wu F."/>
            <person name="Speth D.R."/>
            <person name="Philosof A."/>
            <person name="Cremiere A."/>
            <person name="Narayanan A."/>
            <person name="Barco R.A."/>
            <person name="Connon S.A."/>
            <person name="Amend J.P."/>
            <person name="Antoshechkin I.A."/>
            <person name="Orphan V.J."/>
        </authorList>
    </citation>
    <scope>NUCLEOTIDE SEQUENCE</scope>
    <source>
        <strain evidence="13">PM71</strain>
    </source>
</reference>
<evidence type="ECO:0000259" key="12">
    <source>
        <dbReference type="PROSITE" id="PS51163"/>
    </source>
</evidence>
<keyword evidence="6" id="KW-0819">tRNA processing</keyword>
<dbReference type="GO" id="GO:0061710">
    <property type="term" value="F:L-threonylcarbamoyladenylate synthase"/>
    <property type="evidence" value="ECO:0007669"/>
    <property type="project" value="UniProtKB-EC"/>
</dbReference>
<keyword evidence="4" id="KW-0963">Cytoplasm</keyword>
<protein>
    <recommendedName>
        <fullName evidence="10">L-threonylcarbamoyladenylate synthase</fullName>
        <ecNumber evidence="3">2.7.7.87</ecNumber>
    </recommendedName>
    <alternativeName>
        <fullName evidence="10">L-threonylcarbamoyladenylate synthase</fullName>
    </alternativeName>
</protein>
<dbReference type="InterPro" id="IPR017945">
    <property type="entry name" value="DHBP_synth_RibB-like_a/b_dom"/>
</dbReference>
<gene>
    <name evidence="13" type="ORF">K9W45_02680</name>
</gene>
<dbReference type="GO" id="GO:0000049">
    <property type="term" value="F:tRNA binding"/>
    <property type="evidence" value="ECO:0007669"/>
    <property type="project" value="TreeGrafter"/>
</dbReference>
<name>A0A9Y1BM21_9ARCH</name>
<evidence type="ECO:0000256" key="4">
    <source>
        <dbReference type="ARBA" id="ARBA00022490"/>
    </source>
</evidence>
<evidence type="ECO:0000256" key="8">
    <source>
        <dbReference type="ARBA" id="ARBA00022741"/>
    </source>
</evidence>
<feature type="domain" description="YrdC-like" evidence="12">
    <location>
        <begin position="14"/>
        <end position="200"/>
    </location>
</feature>
<comment type="subcellular location">
    <subcellularLocation>
        <location evidence="1">Cytoplasm</location>
    </subcellularLocation>
</comment>
<dbReference type="PANTHER" id="PTHR17490:SF16">
    <property type="entry name" value="THREONYLCARBAMOYL-AMP SYNTHASE"/>
    <property type="match status" value="1"/>
</dbReference>
<accession>A0A9Y1BM21</accession>
<dbReference type="SUPFAM" id="SSF55821">
    <property type="entry name" value="YrdC/RibB"/>
    <property type="match status" value="1"/>
</dbReference>
<evidence type="ECO:0000256" key="11">
    <source>
        <dbReference type="ARBA" id="ARBA00048366"/>
    </source>
</evidence>
<evidence type="ECO:0000313" key="13">
    <source>
        <dbReference type="EMBL" id="UJG41377.1"/>
    </source>
</evidence>
<keyword evidence="5" id="KW-0808">Transferase</keyword>
<comment type="similarity">
    <text evidence="2">Belongs to the SUA5 family.</text>
</comment>
<dbReference type="GO" id="GO:0005524">
    <property type="term" value="F:ATP binding"/>
    <property type="evidence" value="ECO:0007669"/>
    <property type="project" value="UniProtKB-KW"/>
</dbReference>
<dbReference type="InterPro" id="IPR050156">
    <property type="entry name" value="TC-AMP_synthase_SUA5"/>
</dbReference>
<comment type="catalytic activity">
    <reaction evidence="11">
        <text>L-threonine + hydrogencarbonate + ATP = L-threonylcarbamoyladenylate + diphosphate + H2O</text>
        <dbReference type="Rhea" id="RHEA:36407"/>
        <dbReference type="ChEBI" id="CHEBI:15377"/>
        <dbReference type="ChEBI" id="CHEBI:17544"/>
        <dbReference type="ChEBI" id="CHEBI:30616"/>
        <dbReference type="ChEBI" id="CHEBI:33019"/>
        <dbReference type="ChEBI" id="CHEBI:57926"/>
        <dbReference type="ChEBI" id="CHEBI:73682"/>
        <dbReference type="EC" id="2.7.7.87"/>
    </reaction>
</comment>
<dbReference type="PROSITE" id="PS51163">
    <property type="entry name" value="YRDC"/>
    <property type="match status" value="1"/>
</dbReference>
<dbReference type="EC" id="2.7.7.87" evidence="3"/>
<dbReference type="Proteomes" id="UP001201020">
    <property type="component" value="Chromosome"/>
</dbReference>
<evidence type="ECO:0000256" key="9">
    <source>
        <dbReference type="ARBA" id="ARBA00022840"/>
    </source>
</evidence>
<dbReference type="GO" id="GO:0005737">
    <property type="term" value="C:cytoplasm"/>
    <property type="evidence" value="ECO:0007669"/>
    <property type="project" value="UniProtKB-SubCell"/>
</dbReference>
<evidence type="ECO:0000256" key="3">
    <source>
        <dbReference type="ARBA" id="ARBA00012584"/>
    </source>
</evidence>
<evidence type="ECO:0000256" key="5">
    <source>
        <dbReference type="ARBA" id="ARBA00022679"/>
    </source>
</evidence>
<evidence type="ECO:0000256" key="2">
    <source>
        <dbReference type="ARBA" id="ARBA00007663"/>
    </source>
</evidence>
<sequence length="214" mass="23702">MEVEIIKVSAKLAEDELTKVIKYLEEEKTVIFPTDTVYGIGSDLFKEKAVKRLFEIKRRPLDKPINALVSSMKQVQMIVEDIPDLAVKLMEEFWPGGLTIILKKKEIVPDIVTAGKKTIGVRKPNNKIILQILNKFGKPLAATSANISGLPSPITANEAIQQLGKEGYLVIDGGKTFEQQPSTIIDLSSKNPLILRKGSVNVEELKKIVPSIIE</sequence>
<keyword evidence="7" id="KW-0548">Nucleotidyltransferase</keyword>
<dbReference type="InterPro" id="IPR006070">
    <property type="entry name" value="Sua5-like_dom"/>
</dbReference>
<dbReference type="AlphaFoldDB" id="A0A9Y1BM21"/>
<evidence type="ECO:0000256" key="10">
    <source>
        <dbReference type="ARBA" id="ARBA00029774"/>
    </source>
</evidence>
<keyword evidence="8" id="KW-0547">Nucleotide-binding</keyword>